<proteinExistence type="predicted"/>
<protein>
    <submittedName>
        <fullName evidence="2">Uncharacterized protein</fullName>
    </submittedName>
</protein>
<dbReference type="AlphaFoldDB" id="A0A392M6E9"/>
<keyword evidence="3" id="KW-1185">Reference proteome</keyword>
<evidence type="ECO:0000256" key="1">
    <source>
        <dbReference type="SAM" id="MobiDB-lite"/>
    </source>
</evidence>
<evidence type="ECO:0000313" key="3">
    <source>
        <dbReference type="Proteomes" id="UP000265520"/>
    </source>
</evidence>
<name>A0A392M6E9_9FABA</name>
<gene>
    <name evidence="2" type="ORF">A2U01_0003836</name>
</gene>
<feature type="compositionally biased region" description="Basic and acidic residues" evidence="1">
    <location>
        <begin position="16"/>
        <end position="34"/>
    </location>
</feature>
<dbReference type="Proteomes" id="UP000265520">
    <property type="component" value="Unassembled WGS sequence"/>
</dbReference>
<evidence type="ECO:0000313" key="2">
    <source>
        <dbReference type="EMBL" id="MCH83022.1"/>
    </source>
</evidence>
<sequence>NRNGLAKLVPGQPTEDSQKRFQQENMEKERHEKVAAQGQNFQNENPAYIPEHCRLKRNLQIITETP</sequence>
<feature type="non-terminal residue" evidence="2">
    <location>
        <position position="1"/>
    </location>
</feature>
<accession>A0A392M6E9</accession>
<reference evidence="2 3" key="1">
    <citation type="journal article" date="2018" name="Front. Plant Sci.">
        <title>Red Clover (Trifolium pratense) and Zigzag Clover (T. medium) - A Picture of Genomic Similarities and Differences.</title>
        <authorList>
            <person name="Dluhosova J."/>
            <person name="Istvanek J."/>
            <person name="Nedelnik J."/>
            <person name="Repkova J."/>
        </authorList>
    </citation>
    <scope>NUCLEOTIDE SEQUENCE [LARGE SCALE GENOMIC DNA]</scope>
    <source>
        <strain evidence="3">cv. 10/8</strain>
        <tissue evidence="2">Leaf</tissue>
    </source>
</reference>
<comment type="caution">
    <text evidence="2">The sequence shown here is derived from an EMBL/GenBank/DDBJ whole genome shotgun (WGS) entry which is preliminary data.</text>
</comment>
<organism evidence="2 3">
    <name type="scientific">Trifolium medium</name>
    <dbReference type="NCBI Taxonomy" id="97028"/>
    <lineage>
        <taxon>Eukaryota</taxon>
        <taxon>Viridiplantae</taxon>
        <taxon>Streptophyta</taxon>
        <taxon>Embryophyta</taxon>
        <taxon>Tracheophyta</taxon>
        <taxon>Spermatophyta</taxon>
        <taxon>Magnoliopsida</taxon>
        <taxon>eudicotyledons</taxon>
        <taxon>Gunneridae</taxon>
        <taxon>Pentapetalae</taxon>
        <taxon>rosids</taxon>
        <taxon>fabids</taxon>
        <taxon>Fabales</taxon>
        <taxon>Fabaceae</taxon>
        <taxon>Papilionoideae</taxon>
        <taxon>50 kb inversion clade</taxon>
        <taxon>NPAAA clade</taxon>
        <taxon>Hologalegina</taxon>
        <taxon>IRL clade</taxon>
        <taxon>Trifolieae</taxon>
        <taxon>Trifolium</taxon>
    </lineage>
</organism>
<feature type="region of interest" description="Disordered" evidence="1">
    <location>
        <begin position="1"/>
        <end position="47"/>
    </location>
</feature>
<dbReference type="EMBL" id="LXQA010004540">
    <property type="protein sequence ID" value="MCH83022.1"/>
    <property type="molecule type" value="Genomic_DNA"/>
</dbReference>